<dbReference type="Gene3D" id="2.40.50.140">
    <property type="entry name" value="Nucleic acid-binding proteins"/>
    <property type="match status" value="1"/>
</dbReference>
<dbReference type="SMART" id="SM01376">
    <property type="entry name" value="eIF-5a"/>
    <property type="match status" value="1"/>
</dbReference>
<dbReference type="GO" id="GO:0045905">
    <property type="term" value="P:positive regulation of translational termination"/>
    <property type="evidence" value="ECO:0007669"/>
    <property type="project" value="InterPro"/>
</dbReference>
<dbReference type="InterPro" id="IPR008991">
    <property type="entry name" value="Translation_prot_SH3-like_sf"/>
</dbReference>
<gene>
    <name evidence="5" type="ORF">GSPATT00003960001</name>
</gene>
<dbReference type="CDD" id="cd04468">
    <property type="entry name" value="S1_eIF5A"/>
    <property type="match status" value="1"/>
</dbReference>
<comment type="similarity">
    <text evidence="1">Belongs to the eIF-5A family.</text>
</comment>
<evidence type="ECO:0000256" key="1">
    <source>
        <dbReference type="ARBA" id="ARBA00006016"/>
    </source>
</evidence>
<reference evidence="5 6" key="1">
    <citation type="journal article" date="2006" name="Nature">
        <title>Global trends of whole-genome duplications revealed by the ciliate Paramecium tetraurelia.</title>
        <authorList>
            <consortium name="Genoscope"/>
            <person name="Aury J.-M."/>
            <person name="Jaillon O."/>
            <person name="Duret L."/>
            <person name="Noel B."/>
            <person name="Jubin C."/>
            <person name="Porcel B.M."/>
            <person name="Segurens B."/>
            <person name="Daubin V."/>
            <person name="Anthouard V."/>
            <person name="Aiach N."/>
            <person name="Arnaiz O."/>
            <person name="Billaut A."/>
            <person name="Beisson J."/>
            <person name="Blanc I."/>
            <person name="Bouhouche K."/>
            <person name="Camara F."/>
            <person name="Duharcourt S."/>
            <person name="Guigo R."/>
            <person name="Gogendeau D."/>
            <person name="Katinka M."/>
            <person name="Keller A.-M."/>
            <person name="Kissmehl R."/>
            <person name="Klotz C."/>
            <person name="Koll F."/>
            <person name="Le Moue A."/>
            <person name="Lepere C."/>
            <person name="Malinsky S."/>
            <person name="Nowacki M."/>
            <person name="Nowak J.K."/>
            <person name="Plattner H."/>
            <person name="Poulain J."/>
            <person name="Ruiz F."/>
            <person name="Serrano V."/>
            <person name="Zagulski M."/>
            <person name="Dessen P."/>
            <person name="Betermier M."/>
            <person name="Weissenbach J."/>
            <person name="Scarpelli C."/>
            <person name="Schachter V."/>
            <person name="Sperling L."/>
            <person name="Meyer E."/>
            <person name="Cohen J."/>
            <person name="Wincker P."/>
        </authorList>
    </citation>
    <scope>NUCLEOTIDE SEQUENCE [LARGE SCALE GENOMIC DNA]</scope>
    <source>
        <strain evidence="5 6">Stock d4-2</strain>
    </source>
</reference>
<dbReference type="GeneID" id="5046273"/>
<dbReference type="GO" id="GO:0003723">
    <property type="term" value="F:RNA binding"/>
    <property type="evidence" value="ECO:0007669"/>
    <property type="project" value="InterPro"/>
</dbReference>
<evidence type="ECO:0000259" key="4">
    <source>
        <dbReference type="SMART" id="SM01376"/>
    </source>
</evidence>
<accession>A0ECS4</accession>
<dbReference type="SUPFAM" id="SSF50249">
    <property type="entry name" value="Nucleic acid-binding proteins"/>
    <property type="match status" value="1"/>
</dbReference>
<dbReference type="RefSeq" id="XP_001460488.1">
    <property type="nucleotide sequence ID" value="XM_001460451.1"/>
</dbReference>
<dbReference type="Proteomes" id="UP000000600">
    <property type="component" value="Unassembled WGS sequence"/>
</dbReference>
<dbReference type="GO" id="GO:0006414">
    <property type="term" value="P:translational elongation"/>
    <property type="evidence" value="ECO:0000318"/>
    <property type="project" value="GO_Central"/>
</dbReference>
<dbReference type="FunFam" id="2.40.50.140:FF:000034">
    <property type="entry name" value="Eukaryotic translation initiation factor 5A"/>
    <property type="match status" value="1"/>
</dbReference>
<dbReference type="PANTHER" id="PTHR11673">
    <property type="entry name" value="TRANSLATION INITIATION FACTOR 5A FAMILY MEMBER"/>
    <property type="match status" value="1"/>
</dbReference>
<dbReference type="GO" id="GO:0003746">
    <property type="term" value="F:translation elongation factor activity"/>
    <property type="evidence" value="ECO:0000318"/>
    <property type="project" value="GO_Central"/>
</dbReference>
<dbReference type="OMA" id="KGTIRED"/>
<evidence type="ECO:0000313" key="5">
    <source>
        <dbReference type="EMBL" id="CAK93091.1"/>
    </source>
</evidence>
<dbReference type="InterPro" id="IPR020189">
    <property type="entry name" value="IF5A_C"/>
</dbReference>
<dbReference type="KEGG" id="ptm:GSPATT00003960001"/>
<dbReference type="HOGENOM" id="CLU_1771682_0_0_1"/>
<dbReference type="GO" id="GO:0045901">
    <property type="term" value="P:positive regulation of translational elongation"/>
    <property type="evidence" value="ECO:0007669"/>
    <property type="project" value="InterPro"/>
</dbReference>
<dbReference type="InterPro" id="IPR001884">
    <property type="entry name" value="IF5A-like"/>
</dbReference>
<protein>
    <recommendedName>
        <fullName evidence="4">Translation initiation factor 5A C-terminal domain-containing protein</fullName>
    </recommendedName>
</protein>
<dbReference type="eggNOG" id="KOG3271">
    <property type="taxonomic scope" value="Eukaryota"/>
</dbReference>
<name>A0ECS4_PARTE</name>
<dbReference type="AlphaFoldDB" id="A0ECS4"/>
<proteinExistence type="inferred from homology"/>
<dbReference type="SUPFAM" id="SSF50104">
    <property type="entry name" value="Translation proteins SH3-like domain"/>
    <property type="match status" value="1"/>
</dbReference>
<evidence type="ECO:0000256" key="2">
    <source>
        <dbReference type="ARBA" id="ARBA00022917"/>
    </source>
</evidence>
<dbReference type="OrthoDB" id="9975114at2759"/>
<dbReference type="GO" id="GO:0043022">
    <property type="term" value="F:ribosome binding"/>
    <property type="evidence" value="ECO:0007669"/>
    <property type="project" value="InterPro"/>
</dbReference>
<dbReference type="STRING" id="5888.A0ECS4"/>
<keyword evidence="6" id="KW-1185">Reference proteome</keyword>
<keyword evidence="2" id="KW-0648">Protein biosynthesis</keyword>
<dbReference type="Pfam" id="PF01287">
    <property type="entry name" value="eIF-5a"/>
    <property type="match status" value="1"/>
</dbReference>
<evidence type="ECO:0000313" key="6">
    <source>
        <dbReference type="Proteomes" id="UP000000600"/>
    </source>
</evidence>
<sequence length="147" mass="17323">MFYDLIPGKQAYLESVENLQQGTYLLLDECPCKILRLQLFFSRHGHCAYIEVENAFSKQIVKIQRSIHGKLEIPLIQFEEYSLIGIQNDDFLTLLNSKGTIREDIKMPQFKELANKLRMWFEEGKDIIVQIIKYMDKEEVSEARCEE</sequence>
<dbReference type="InParanoid" id="A0ECS4"/>
<keyword evidence="3" id="KW-0385">Hypusine</keyword>
<organism evidence="5 6">
    <name type="scientific">Paramecium tetraurelia</name>
    <dbReference type="NCBI Taxonomy" id="5888"/>
    <lineage>
        <taxon>Eukaryota</taxon>
        <taxon>Sar</taxon>
        <taxon>Alveolata</taxon>
        <taxon>Ciliophora</taxon>
        <taxon>Intramacronucleata</taxon>
        <taxon>Oligohymenophorea</taxon>
        <taxon>Peniculida</taxon>
        <taxon>Parameciidae</taxon>
        <taxon>Paramecium</taxon>
    </lineage>
</organism>
<dbReference type="EMBL" id="CT868671">
    <property type="protein sequence ID" value="CAK93091.1"/>
    <property type="molecule type" value="Genomic_DNA"/>
</dbReference>
<evidence type="ECO:0000256" key="3">
    <source>
        <dbReference type="ARBA" id="ARBA00023071"/>
    </source>
</evidence>
<feature type="domain" description="Translation initiation factor 5A C-terminal" evidence="4">
    <location>
        <begin position="75"/>
        <end position="144"/>
    </location>
</feature>
<dbReference type="InterPro" id="IPR012340">
    <property type="entry name" value="NA-bd_OB-fold"/>
</dbReference>